<feature type="domain" description="RNase H type-1" evidence="1">
    <location>
        <begin position="41"/>
        <end position="146"/>
    </location>
</feature>
<dbReference type="InterPro" id="IPR036397">
    <property type="entry name" value="RNaseH_sf"/>
</dbReference>
<comment type="caution">
    <text evidence="2">The sequence shown here is derived from an EMBL/GenBank/DDBJ whole genome shotgun (WGS) entry which is preliminary data.</text>
</comment>
<dbReference type="Proteomes" id="UP001472677">
    <property type="component" value="Unassembled WGS sequence"/>
</dbReference>
<evidence type="ECO:0000259" key="1">
    <source>
        <dbReference type="Pfam" id="PF13456"/>
    </source>
</evidence>
<reference evidence="2 3" key="1">
    <citation type="journal article" date="2024" name="G3 (Bethesda)">
        <title>Genome assembly of Hibiscus sabdariffa L. provides insights into metabolisms of medicinal natural products.</title>
        <authorList>
            <person name="Kim T."/>
        </authorList>
    </citation>
    <scope>NUCLEOTIDE SEQUENCE [LARGE SCALE GENOMIC DNA]</scope>
    <source>
        <strain evidence="2">TK-2024</strain>
        <tissue evidence="2">Old leaves</tissue>
    </source>
</reference>
<protein>
    <recommendedName>
        <fullName evidence="1">RNase H type-1 domain-containing protein</fullName>
    </recommendedName>
</protein>
<dbReference type="Gene3D" id="3.30.420.10">
    <property type="entry name" value="Ribonuclease H-like superfamily/Ribonuclease H"/>
    <property type="match status" value="1"/>
</dbReference>
<dbReference type="InterPro" id="IPR053151">
    <property type="entry name" value="RNase_H-like"/>
</dbReference>
<dbReference type="InterPro" id="IPR044730">
    <property type="entry name" value="RNase_H-like_dom_plant"/>
</dbReference>
<dbReference type="Pfam" id="PF13456">
    <property type="entry name" value="RVT_3"/>
    <property type="match status" value="1"/>
</dbReference>
<gene>
    <name evidence="2" type="ORF">V6N12_042615</name>
</gene>
<dbReference type="PANTHER" id="PTHR47723">
    <property type="entry name" value="OS05G0353850 PROTEIN"/>
    <property type="match status" value="1"/>
</dbReference>
<organism evidence="2 3">
    <name type="scientific">Hibiscus sabdariffa</name>
    <name type="common">roselle</name>
    <dbReference type="NCBI Taxonomy" id="183260"/>
    <lineage>
        <taxon>Eukaryota</taxon>
        <taxon>Viridiplantae</taxon>
        <taxon>Streptophyta</taxon>
        <taxon>Embryophyta</taxon>
        <taxon>Tracheophyta</taxon>
        <taxon>Spermatophyta</taxon>
        <taxon>Magnoliopsida</taxon>
        <taxon>eudicotyledons</taxon>
        <taxon>Gunneridae</taxon>
        <taxon>Pentapetalae</taxon>
        <taxon>rosids</taxon>
        <taxon>malvids</taxon>
        <taxon>Malvales</taxon>
        <taxon>Malvaceae</taxon>
        <taxon>Malvoideae</taxon>
        <taxon>Hibiscus</taxon>
    </lineage>
</organism>
<accession>A0ABR2EFB1</accession>
<dbReference type="CDD" id="cd06222">
    <property type="entry name" value="RNase_H_like"/>
    <property type="match status" value="1"/>
</dbReference>
<sequence length="150" mass="16857">MTDFSLAISPRCISSCPAPTSRWVPPPIGFLKLNIDSEVSSCSKGGIGGLLRDEKGSILFQFSEAVRNDPPVWVEFEALYHGLSLFLSSWWANKSRLIIEFDCKQLIDWCLGKGVPPFPIRSRVQEVVERLCSEVLCVRWVPRLCNIDAD</sequence>
<dbReference type="InterPro" id="IPR002156">
    <property type="entry name" value="RNaseH_domain"/>
</dbReference>
<name>A0ABR2EFB1_9ROSI</name>
<evidence type="ECO:0000313" key="3">
    <source>
        <dbReference type="Proteomes" id="UP001472677"/>
    </source>
</evidence>
<dbReference type="EMBL" id="JBBPBM010000015">
    <property type="protein sequence ID" value="KAK8559336.1"/>
    <property type="molecule type" value="Genomic_DNA"/>
</dbReference>
<proteinExistence type="predicted"/>
<evidence type="ECO:0000313" key="2">
    <source>
        <dbReference type="EMBL" id="KAK8559336.1"/>
    </source>
</evidence>
<dbReference type="PANTHER" id="PTHR47723:SF19">
    <property type="entry name" value="POLYNUCLEOTIDYL TRANSFERASE, RIBONUCLEASE H-LIKE SUPERFAMILY PROTEIN"/>
    <property type="match status" value="1"/>
</dbReference>
<keyword evidence="3" id="KW-1185">Reference proteome</keyword>